<protein>
    <recommendedName>
        <fullName evidence="3">DUF3331 domain-containing protein</fullName>
    </recommendedName>
</protein>
<evidence type="ECO:0008006" key="3">
    <source>
        <dbReference type="Google" id="ProtNLM"/>
    </source>
</evidence>
<gene>
    <name evidence="1" type="ordered locus">BC1002_5399</name>
</gene>
<dbReference type="Pfam" id="PF11811">
    <property type="entry name" value="DUF3331"/>
    <property type="match status" value="1"/>
</dbReference>
<evidence type="ECO:0000313" key="1">
    <source>
        <dbReference type="EMBL" id="ADG19329.1"/>
    </source>
</evidence>
<dbReference type="GeneID" id="301096580"/>
<evidence type="ECO:0000313" key="2">
    <source>
        <dbReference type="Proteomes" id="UP000002190"/>
    </source>
</evidence>
<accession>D5WFH5</accession>
<sequence>MSIDSNVRQFLLHSAEYLFDLSWAEGAPAKQMRESEWSLFSSPTDIKGINIMELHSNVVDPWLMTIGLLGSMSGETDADYLAASAVVPRLSRAPENAVRCVTIRVVERSTATRITLAWRDPLRCAYGDQEWYLARAPRSGVCAVSGREIRRGENVYRPRPRRPQPLNADEMIRMDALDHSADC</sequence>
<dbReference type="eggNOG" id="ENOG502ZJSN">
    <property type="taxonomic scope" value="Bacteria"/>
</dbReference>
<proteinExistence type="predicted"/>
<reference evidence="1 2" key="2">
    <citation type="journal article" date="2012" name="J. Bacteriol.">
        <title>Genome Sequences of Burkholderia sp. Strains CCGE1002 and H160, Isolated from Legume Nodules in Mexico and Brazil.</title>
        <authorList>
            <person name="Ormeno-Orrillo E."/>
            <person name="Rogel M.A."/>
            <person name="Chueire L.M."/>
            <person name="Tiedje J.M."/>
            <person name="Martinez-Romero E."/>
            <person name="Hungria M."/>
        </authorList>
    </citation>
    <scope>NUCLEOTIDE SEQUENCE [LARGE SCALE GENOMIC DNA]</scope>
    <source>
        <strain evidence="1 2">CCGE1002</strain>
    </source>
</reference>
<dbReference type="KEGG" id="bge:BC1002_5399"/>
<name>D5WFH5_PARAM</name>
<dbReference type="RefSeq" id="WP_013093120.1">
    <property type="nucleotide sequence ID" value="NC_014118.1"/>
</dbReference>
<dbReference type="HOGENOM" id="CLU_119403_1_0_4"/>
<organism evidence="1 2">
    <name type="scientific">Paraburkholderia atlantica</name>
    <dbReference type="NCBI Taxonomy" id="2654982"/>
    <lineage>
        <taxon>Bacteria</taxon>
        <taxon>Pseudomonadati</taxon>
        <taxon>Pseudomonadota</taxon>
        <taxon>Betaproteobacteria</taxon>
        <taxon>Burkholderiales</taxon>
        <taxon>Burkholderiaceae</taxon>
        <taxon>Paraburkholderia</taxon>
    </lineage>
</organism>
<dbReference type="Proteomes" id="UP000002190">
    <property type="component" value="Chromosome 2"/>
</dbReference>
<dbReference type="EMBL" id="CP002014">
    <property type="protein sequence ID" value="ADG19329.1"/>
    <property type="molecule type" value="Genomic_DNA"/>
</dbReference>
<dbReference type="STRING" id="640511.BC1002_5399"/>
<reference evidence="2" key="1">
    <citation type="submission" date="2010-04" db="EMBL/GenBank/DDBJ databases">
        <title>Complete sequence of chromosome 2 of Burkholderia sp. CCGE1002.</title>
        <authorList>
            <consortium name="US DOE Joint Genome Institute"/>
            <person name="Lucas S."/>
            <person name="Copeland A."/>
            <person name="Lapidus A."/>
            <person name="Cheng J.-F."/>
            <person name="Bruce D."/>
            <person name="Goodwin L."/>
            <person name="Pitluck S."/>
            <person name="Chertkov O."/>
            <person name="Detter J.C."/>
            <person name="Han C."/>
            <person name="Tapia R."/>
            <person name="Land M."/>
            <person name="Hauser L."/>
            <person name="Kyrpides N."/>
            <person name="Ovchinnikova G."/>
            <person name="Martinez-Romero E."/>
            <person name="Hernandez M.A.R."/>
            <person name="Tiedje J.M."/>
            <person name="Woyke T."/>
        </authorList>
    </citation>
    <scope>NUCLEOTIDE SEQUENCE [LARGE SCALE GENOMIC DNA]</scope>
    <source>
        <strain evidence="2">CCGE1002</strain>
    </source>
</reference>
<dbReference type="AlphaFoldDB" id="D5WFH5"/>
<dbReference type="InterPro" id="IPR021769">
    <property type="entry name" value="DUF3331"/>
</dbReference>